<dbReference type="PANTHER" id="PTHR35563:SF2">
    <property type="entry name" value="BARREL METAL-DEPENDENT HYDROLASE, PUTATIVE (AFU_ORTHOLOGUE AFUA_1G16240)-RELATED"/>
    <property type="match status" value="1"/>
</dbReference>
<protein>
    <submittedName>
        <fullName evidence="3">Amidohydrolase</fullName>
    </submittedName>
</protein>
<dbReference type="GO" id="GO:0016787">
    <property type="term" value="F:hydrolase activity"/>
    <property type="evidence" value="ECO:0007669"/>
    <property type="project" value="UniProtKB-KW"/>
</dbReference>
<dbReference type="OrthoDB" id="9787654at2"/>
<dbReference type="InterPro" id="IPR052358">
    <property type="entry name" value="Aro_Compnd_Degr_Hydrolases"/>
</dbReference>
<dbReference type="PANTHER" id="PTHR35563">
    <property type="entry name" value="BARREL METAL-DEPENDENT HYDROLASE, PUTATIVE (AFU_ORTHOLOGUE AFUA_1G16240)-RELATED"/>
    <property type="match status" value="1"/>
</dbReference>
<reference evidence="3 4" key="1">
    <citation type="journal article" date="2015" name="Int. J. Syst. Evol. Microbiol.">
        <title>Burkholderia monticola sp. nov., isolated from mountain soil.</title>
        <authorList>
            <person name="Baek I."/>
            <person name="Seo B."/>
            <person name="Lee I."/>
            <person name="Yi H."/>
            <person name="Chun J."/>
        </authorList>
    </citation>
    <scope>NUCLEOTIDE SEQUENCE [LARGE SCALE GENOMIC DNA]</scope>
    <source>
        <strain evidence="3 4">JC2948</strain>
    </source>
</reference>
<dbReference type="EMBL" id="LRBG01000013">
    <property type="protein sequence ID" value="KXU87270.1"/>
    <property type="molecule type" value="Genomic_DNA"/>
</dbReference>
<gene>
    <name evidence="3" type="ORF">CI15_16395</name>
</gene>
<evidence type="ECO:0000313" key="4">
    <source>
        <dbReference type="Proteomes" id="UP000075613"/>
    </source>
</evidence>
<dbReference type="Proteomes" id="UP000075613">
    <property type="component" value="Unassembled WGS sequence"/>
</dbReference>
<dbReference type="SUPFAM" id="SSF51556">
    <property type="entry name" value="Metallo-dependent hydrolases"/>
    <property type="match status" value="1"/>
</dbReference>
<name>A0A149PQC9_9BURK</name>
<keyword evidence="4" id="KW-1185">Reference proteome</keyword>
<organism evidence="3 4">
    <name type="scientific">Paraburkholderia monticola</name>
    <dbReference type="NCBI Taxonomy" id="1399968"/>
    <lineage>
        <taxon>Bacteria</taxon>
        <taxon>Pseudomonadati</taxon>
        <taxon>Pseudomonadota</taxon>
        <taxon>Betaproteobacteria</taxon>
        <taxon>Burkholderiales</taxon>
        <taxon>Burkholderiaceae</taxon>
        <taxon>Paraburkholderia</taxon>
    </lineage>
</organism>
<dbReference type="AlphaFoldDB" id="A0A149PQC9"/>
<accession>A0A149PQC9</accession>
<keyword evidence="3" id="KW-0378">Hydrolase</keyword>
<evidence type="ECO:0000256" key="1">
    <source>
        <dbReference type="SAM" id="MobiDB-lite"/>
    </source>
</evidence>
<dbReference type="InterPro" id="IPR032466">
    <property type="entry name" value="Metal_Hydrolase"/>
</dbReference>
<dbReference type="Gene3D" id="3.20.20.140">
    <property type="entry name" value="Metal-dependent hydrolases"/>
    <property type="match status" value="1"/>
</dbReference>
<comment type="caution">
    <text evidence="3">The sequence shown here is derived from an EMBL/GenBank/DDBJ whole genome shotgun (WGS) entry which is preliminary data.</text>
</comment>
<proteinExistence type="predicted"/>
<evidence type="ECO:0000313" key="3">
    <source>
        <dbReference type="EMBL" id="KXU87270.1"/>
    </source>
</evidence>
<evidence type="ECO:0000259" key="2">
    <source>
        <dbReference type="Pfam" id="PF04909"/>
    </source>
</evidence>
<sequence length="292" mass="32000">MNKSLNTSEAPLAHPRTPALQLPPGSCDAHCHLFGPFDRYPLPDDRSFTPALAPETALRTWHDRFGFARAVIVQSQGHGFDHRPLLDALRGGKGRYKGVALVRPIDSDAQIAEFDSAGVCGARFNFLAHLGGRPDLARIRDVVARIKPFGWHVAIHVAGNDIVEYAPFIQSLEVPVVIDHMARPDLASGPDGAAIMALRRLMDGGRVWVKLSGTDRLSKTGAPFHDTLPIARSLAVHAPQRVLWGSDWPHVNLHGPMPDDGDLTDLIAEIVPDEGQRRLLLVDNPIEFFGFE</sequence>
<dbReference type="STRING" id="1399968.CI15_16395"/>
<feature type="domain" description="Amidohydrolase-related" evidence="2">
    <location>
        <begin position="27"/>
        <end position="291"/>
    </location>
</feature>
<feature type="region of interest" description="Disordered" evidence="1">
    <location>
        <begin position="1"/>
        <end position="21"/>
    </location>
</feature>
<dbReference type="InterPro" id="IPR006680">
    <property type="entry name" value="Amidohydro-rel"/>
</dbReference>
<dbReference type="Pfam" id="PF04909">
    <property type="entry name" value="Amidohydro_2"/>
    <property type="match status" value="1"/>
</dbReference>